<dbReference type="STRING" id="181874.A0A409VVU8"/>
<feature type="transmembrane region" description="Helical" evidence="3">
    <location>
        <begin position="6"/>
        <end position="25"/>
    </location>
</feature>
<accession>A0A409VVU8</accession>
<dbReference type="FunCoup" id="A0A409VVU8">
    <property type="interactions" value="234"/>
</dbReference>
<dbReference type="InterPro" id="IPR003737">
    <property type="entry name" value="GlcNAc_PI_deacetylase-related"/>
</dbReference>
<dbReference type="GO" id="GO:0016020">
    <property type="term" value="C:membrane"/>
    <property type="evidence" value="ECO:0007669"/>
    <property type="project" value="GOC"/>
</dbReference>
<dbReference type="PANTHER" id="PTHR12993:SF11">
    <property type="entry name" value="N-ACETYLGLUCOSAMINYL-PHOSPHATIDYLINOSITOL DE-N-ACETYLASE"/>
    <property type="match status" value="1"/>
</dbReference>
<proteinExistence type="inferred from homology"/>
<organism evidence="4 5">
    <name type="scientific">Panaeolus cyanescens</name>
    <dbReference type="NCBI Taxonomy" id="181874"/>
    <lineage>
        <taxon>Eukaryota</taxon>
        <taxon>Fungi</taxon>
        <taxon>Dikarya</taxon>
        <taxon>Basidiomycota</taxon>
        <taxon>Agaricomycotina</taxon>
        <taxon>Agaricomycetes</taxon>
        <taxon>Agaricomycetidae</taxon>
        <taxon>Agaricales</taxon>
        <taxon>Agaricineae</taxon>
        <taxon>Galeropsidaceae</taxon>
        <taxon>Panaeolus</taxon>
    </lineage>
</organism>
<dbReference type="AlphaFoldDB" id="A0A409VVU8"/>
<dbReference type="GO" id="GO:0005783">
    <property type="term" value="C:endoplasmic reticulum"/>
    <property type="evidence" value="ECO:0007669"/>
    <property type="project" value="TreeGrafter"/>
</dbReference>
<keyword evidence="3" id="KW-0472">Membrane</keyword>
<dbReference type="OrthoDB" id="440160at2759"/>
<evidence type="ECO:0000256" key="3">
    <source>
        <dbReference type="SAM" id="Phobius"/>
    </source>
</evidence>
<keyword evidence="3" id="KW-0812">Transmembrane</keyword>
<protein>
    <recommendedName>
        <fullName evidence="2">N-acetylglucosaminylphosphatidylinositol deacetylase</fullName>
        <ecNumber evidence="2">3.5.1.89</ecNumber>
    </recommendedName>
</protein>
<dbReference type="PANTHER" id="PTHR12993">
    <property type="entry name" value="N-ACETYLGLUCOSAMINYL-PHOSPHATIDYLINOSITOL DE-N-ACETYLASE-RELATED"/>
    <property type="match status" value="1"/>
</dbReference>
<name>A0A409VVU8_9AGAR</name>
<evidence type="ECO:0000256" key="2">
    <source>
        <dbReference type="ARBA" id="ARBA00012176"/>
    </source>
</evidence>
<keyword evidence="5" id="KW-1185">Reference proteome</keyword>
<gene>
    <name evidence="4" type="ORF">CVT24_013132</name>
</gene>
<evidence type="ECO:0000256" key="1">
    <source>
        <dbReference type="ARBA" id="ARBA00006066"/>
    </source>
</evidence>
<dbReference type="InterPro" id="IPR024078">
    <property type="entry name" value="LmbE-like_dom_sf"/>
</dbReference>
<comment type="caution">
    <text evidence="4">The sequence shown here is derived from an EMBL/GenBank/DDBJ whole genome shotgun (WGS) entry which is preliminary data.</text>
</comment>
<dbReference type="GO" id="GO:0000225">
    <property type="term" value="F:N-acetylglucosaminylphosphatidylinositol deacetylase activity"/>
    <property type="evidence" value="ECO:0007669"/>
    <property type="project" value="UniProtKB-EC"/>
</dbReference>
<dbReference type="InParanoid" id="A0A409VVU8"/>
<evidence type="ECO:0000313" key="5">
    <source>
        <dbReference type="Proteomes" id="UP000284842"/>
    </source>
</evidence>
<dbReference type="GO" id="GO:0006506">
    <property type="term" value="P:GPI anchor biosynthetic process"/>
    <property type="evidence" value="ECO:0007669"/>
    <property type="project" value="UniProtKB-UniPathway"/>
</dbReference>
<dbReference type="Gene3D" id="3.40.50.10320">
    <property type="entry name" value="LmbE-like"/>
    <property type="match status" value="1"/>
</dbReference>
<dbReference type="EMBL" id="NHTK01005955">
    <property type="protein sequence ID" value="PPQ70394.1"/>
    <property type="molecule type" value="Genomic_DNA"/>
</dbReference>
<dbReference type="EC" id="3.5.1.89" evidence="2"/>
<dbReference type="Proteomes" id="UP000284842">
    <property type="component" value="Unassembled WGS sequence"/>
</dbReference>
<comment type="similarity">
    <text evidence="1">Belongs to the PIGL family.</text>
</comment>
<dbReference type="Pfam" id="PF02585">
    <property type="entry name" value="PIG-L"/>
    <property type="match status" value="1"/>
</dbReference>
<dbReference type="UniPathway" id="UPA00196"/>
<dbReference type="SUPFAM" id="SSF102588">
    <property type="entry name" value="LmbE-like"/>
    <property type="match status" value="1"/>
</dbReference>
<reference evidence="4 5" key="1">
    <citation type="journal article" date="2018" name="Evol. Lett.">
        <title>Horizontal gene cluster transfer increased hallucinogenic mushroom diversity.</title>
        <authorList>
            <person name="Reynolds H.T."/>
            <person name="Vijayakumar V."/>
            <person name="Gluck-Thaler E."/>
            <person name="Korotkin H.B."/>
            <person name="Matheny P.B."/>
            <person name="Slot J.C."/>
        </authorList>
    </citation>
    <scope>NUCLEOTIDE SEQUENCE [LARGE SCALE GENOMIC DNA]</scope>
    <source>
        <strain evidence="4 5">2629</strain>
    </source>
</reference>
<keyword evidence="3" id="KW-1133">Transmembrane helix</keyword>
<sequence>MLSTTSIVVAIIAIVFGSLFTPLNLNNTFISQQSIHIPHVFAKKILLVTAHPDDEAMFFAPTITALTSRPKSDGISLFHVCLSTGDADGLGATRKEELQKSLDLLGLGKRNRWILDNPKLKDNITASWDPEIVASAISSYVRGLRIDTILTFDDSGVSQHPNHVSIPAGAQLLIENLSRTAAPGTSVPRLYSLVTSSLPTKYISLLAVPLAKVDIYSFNFFQKWEELILQAVTHYFPDLLTPPEGAPKRYPKHPEASIRPVFVSGFPQFLQATTAMTTHESQMVWFRWLYILFSRYMWVNIWTPVII</sequence>
<evidence type="ECO:0000313" key="4">
    <source>
        <dbReference type="EMBL" id="PPQ70394.1"/>
    </source>
</evidence>